<name>L0PFB4_PNEJI</name>
<dbReference type="SUPFAM" id="SSF50978">
    <property type="entry name" value="WD40 repeat-like"/>
    <property type="match status" value="1"/>
</dbReference>
<organism evidence="2">
    <name type="scientific">Pneumocystis jirovecii</name>
    <name type="common">Human pneumocystis pneumonia agent</name>
    <dbReference type="NCBI Taxonomy" id="42068"/>
    <lineage>
        <taxon>Eukaryota</taxon>
        <taxon>Fungi</taxon>
        <taxon>Dikarya</taxon>
        <taxon>Ascomycota</taxon>
        <taxon>Taphrinomycotina</taxon>
        <taxon>Pneumocystomycetes</taxon>
        <taxon>Pneumocystaceae</taxon>
        <taxon>Pneumocystis</taxon>
    </lineage>
</organism>
<accession>L0PFB4</accession>
<dbReference type="InParanoid" id="L0PFB4"/>
<protein>
    <submittedName>
        <fullName evidence="1">Uncharacterized protein</fullName>
    </submittedName>
</protein>
<dbReference type="STRING" id="1209962.L0PFB4"/>
<reference evidence="1 2" key="1">
    <citation type="journal article" date="2012" name="MBio">
        <title>De novo assembly of the Pneumocystis jirovecii genome from a single bronchoalveolar lavage fluid specimen from a patient.</title>
        <authorList>
            <person name="Cisse O.H."/>
            <person name="Pagni M."/>
            <person name="Hauser P.M."/>
        </authorList>
    </citation>
    <scope>NUCLEOTIDE SEQUENCE [LARGE SCALE GENOMIC DNA]</scope>
    <source>
        <strain evidence="1 2">SE8</strain>
    </source>
</reference>
<evidence type="ECO:0000313" key="2">
    <source>
        <dbReference type="Proteomes" id="UP000010422"/>
    </source>
</evidence>
<evidence type="ECO:0000313" key="1">
    <source>
        <dbReference type="EMBL" id="CCJ31091.1"/>
    </source>
</evidence>
<comment type="caution">
    <text evidence="1">The sequence shown here is derived from an EMBL/GenBank/DDBJ whole genome shotgun (WGS) entry which is preliminary data.</text>
</comment>
<dbReference type="InterPro" id="IPR015943">
    <property type="entry name" value="WD40/YVTN_repeat-like_dom_sf"/>
</dbReference>
<dbReference type="Proteomes" id="UP000010422">
    <property type="component" value="Unassembled WGS sequence"/>
</dbReference>
<dbReference type="EMBL" id="CAKM01000278">
    <property type="protein sequence ID" value="CCJ31091.1"/>
    <property type="molecule type" value="Genomic_DNA"/>
</dbReference>
<dbReference type="VEuPathDB" id="FungiDB:PNEJI1_000091"/>
<proteinExistence type="predicted"/>
<dbReference type="Gene3D" id="2.130.10.10">
    <property type="entry name" value="YVTN repeat-like/Quinoprotein amine dehydrogenase"/>
    <property type="match status" value="1"/>
</dbReference>
<dbReference type="AlphaFoldDB" id="L0PFB4"/>
<dbReference type="InterPro" id="IPR036322">
    <property type="entry name" value="WD40_repeat_dom_sf"/>
</dbReference>
<sequence length="163" mass="18402">MAFIQRQRAMNFIVQWWDKLSCIILSDNICGLRFTFFDTLQSSNHIISLDGTVWAAAISPVHPFIAVVGADGTTTIVNFIKKTISKLRQPLSIRKIYQLSINYEDMSYLLVENFKPEKYQKVKSSPVIFPPEIGITVVSWNPTEKYGGWLASGSASGILRNEI</sequence>
<gene>
    <name evidence="1" type="ORF">PNEJI1_000091</name>
</gene>